<dbReference type="PANTHER" id="PTHR12911">
    <property type="entry name" value="SAD1/UNC-84-LIKE PROTEIN-RELATED"/>
    <property type="match status" value="1"/>
</dbReference>
<dbReference type="InterPro" id="IPR012919">
    <property type="entry name" value="SUN_dom"/>
</dbReference>
<feature type="compositionally biased region" description="Basic and acidic residues" evidence="6">
    <location>
        <begin position="275"/>
        <end position="292"/>
    </location>
</feature>
<feature type="compositionally biased region" description="Low complexity" evidence="6">
    <location>
        <begin position="219"/>
        <end position="234"/>
    </location>
</feature>
<feature type="region of interest" description="Disordered" evidence="6">
    <location>
        <begin position="1"/>
        <end position="108"/>
    </location>
</feature>
<feature type="compositionally biased region" description="Polar residues" evidence="6">
    <location>
        <begin position="525"/>
        <end position="536"/>
    </location>
</feature>
<dbReference type="GO" id="GO:0043495">
    <property type="term" value="F:protein-membrane adaptor activity"/>
    <property type="evidence" value="ECO:0007669"/>
    <property type="project" value="TreeGrafter"/>
</dbReference>
<feature type="compositionally biased region" description="Basic residues" evidence="6">
    <location>
        <begin position="1"/>
        <end position="11"/>
    </location>
</feature>
<name>A0AA38RMB2_9PEZI</name>
<feature type="compositionally biased region" description="Gly residues" evidence="6">
    <location>
        <begin position="128"/>
        <end position="138"/>
    </location>
</feature>
<evidence type="ECO:0000256" key="4">
    <source>
        <dbReference type="ARBA" id="ARBA00023136"/>
    </source>
</evidence>
<feature type="compositionally biased region" description="Polar residues" evidence="6">
    <location>
        <begin position="28"/>
        <end position="43"/>
    </location>
</feature>
<feature type="compositionally biased region" description="Basic and acidic residues" evidence="6">
    <location>
        <begin position="572"/>
        <end position="587"/>
    </location>
</feature>
<feature type="compositionally biased region" description="Low complexity" evidence="6">
    <location>
        <begin position="12"/>
        <end position="25"/>
    </location>
</feature>
<feature type="compositionally biased region" description="Acidic residues" evidence="6">
    <location>
        <begin position="297"/>
        <end position="311"/>
    </location>
</feature>
<sequence length="1314" mass="141814">MPPKRGTRKRGAAATRAANTSSGAREATPSSSTRDATPSTTARGPSGSARVPPAAARGPAEDELSGPAVVGAKTPGPSRFSTSYGAESAAVGGRPDNFGDNLSGAVGSALDDLRDDIDADDRVAKGAAGSGSDGGSLWGGSSHESLLEGGGSDDNDSENERSPPAEPDATPYTGGRITTTIMSRDGYIAERASYAPSSAAATTRSFNEESRIYGNAGVTTPILPKLTLPELTLPTAPPAQKKPLRAPSHSPTRRSSRLAARSSETPQDPQPEQRASLKDRLKSRAAARDAAARDAAIAEEDEEKEDQEDQEEKAPSELPDRLRIARPPSRAASKAVSSVFVPKSFWRSDRRPSVKSTPSAQSSPPTSSATGSPGVSASVSPGPDPPRPSGQSNPSAAPKTISAPREVSAPRIPGPSEFSSGKRATPLTSAITPNYGPAPSPNDPYRRPSSGPLGPSWPYASPKFVPGYKDAHRNPPGVSQGQPKPPPDPRPHPGPNEFYKGPKPVPGPNESYTAPPAAGAGSYGVSANKSASSITNPPKLPPPATAASQNQPEAIASSASSPASSVLSPDLSRGDPRFGKHPAHGDRFTVGGASTTGTQTNVSVGEEKRQVGGDETRASSALRQRTKSATHHRGGSHESGRSGSHQSRADENGTPGTDDTPSTRGSRSNRRNARGASEDSNDQRAANDHPAVRFVRHAFQGKGFLTQFFTAICILFTTWFFLRVAMSELEPPTHYFRAKIEFKPRFYGWTDVRHNIGQFIPTMVRDPSLAFTPRSREALSKVLNTQYLRIHSIEMRLDSTQYALRELQAIIPALINVKAFWNGEFEIPEEFWQALKSKMVEDSFILTLRPTVKGELGISDDAWLAIKDRFDAAGYHHTSGNAISNGTMLADSDVERIADRIFTRSESWNTWVMNNENKVAKLARDAVLNDKDLPPRIAEMWRPEVERMMREKLEAQGLKDTIVTKEEFISQIMREMDAKHERIKEEMGELHSRLAEALRTIEATKFNDYTPAGMPRSDIKKIVDEAVRKAIAHAQMEALAKGQIKAYYDDVLRTKLNYLHMGSGALVDKGLTSPTYRYLEDEDDVLKTPASRKRRRPRYAPLEPYNALTRWEEDGECWCGQALDLKTNSAQPVDFAAYTAGRVIPQHLVVEFIHPGATFDSAAMPRAVEVWAHYSSYARHKRVREWSRGEFPGGDPRDPLEAKGFVKLGQWEFERPGDGGGAKKKGGKAAAAGAAGGGGGGRGAEVQVFKLSEELVSMDAQSSRVVVRAVSNHGGADHTCFYRLRLFGDEPVDFDEHEIPLSAIGASVARSWWW</sequence>
<evidence type="ECO:0000256" key="1">
    <source>
        <dbReference type="ARBA" id="ARBA00004370"/>
    </source>
</evidence>
<evidence type="ECO:0000256" key="5">
    <source>
        <dbReference type="SAM" id="Coils"/>
    </source>
</evidence>
<evidence type="ECO:0000256" key="6">
    <source>
        <dbReference type="SAM" id="MobiDB-lite"/>
    </source>
</evidence>
<organism evidence="8 9">
    <name type="scientific">Pleurostoma richardsiae</name>
    <dbReference type="NCBI Taxonomy" id="41990"/>
    <lineage>
        <taxon>Eukaryota</taxon>
        <taxon>Fungi</taxon>
        <taxon>Dikarya</taxon>
        <taxon>Ascomycota</taxon>
        <taxon>Pezizomycotina</taxon>
        <taxon>Sordariomycetes</taxon>
        <taxon>Sordariomycetidae</taxon>
        <taxon>Calosphaeriales</taxon>
        <taxon>Pleurostomataceae</taxon>
        <taxon>Pleurostoma</taxon>
    </lineage>
</organism>
<dbReference type="Proteomes" id="UP001174694">
    <property type="component" value="Unassembled WGS sequence"/>
</dbReference>
<feature type="coiled-coil region" evidence="5">
    <location>
        <begin position="973"/>
        <end position="1000"/>
    </location>
</feature>
<keyword evidence="9" id="KW-1185">Reference proteome</keyword>
<evidence type="ECO:0000313" key="9">
    <source>
        <dbReference type="Proteomes" id="UP001174694"/>
    </source>
</evidence>
<accession>A0AA38RMB2</accession>
<feature type="region of interest" description="Disordered" evidence="6">
    <location>
        <begin position="1216"/>
        <end position="1242"/>
    </location>
</feature>
<reference evidence="8" key="1">
    <citation type="submission" date="2022-07" db="EMBL/GenBank/DDBJ databases">
        <title>Fungi with potential for degradation of polypropylene.</title>
        <authorList>
            <person name="Gostincar C."/>
        </authorList>
    </citation>
    <scope>NUCLEOTIDE SEQUENCE</scope>
    <source>
        <strain evidence="8">EXF-13308</strain>
    </source>
</reference>
<feature type="compositionally biased region" description="Polar residues" evidence="6">
    <location>
        <begin position="592"/>
        <end position="603"/>
    </location>
</feature>
<keyword evidence="4" id="KW-0472">Membrane</keyword>
<gene>
    <name evidence="8" type="ORF">NKR23_g3459</name>
</gene>
<feature type="compositionally biased region" description="Low complexity" evidence="6">
    <location>
        <begin position="356"/>
        <end position="381"/>
    </location>
</feature>
<keyword evidence="3" id="KW-1133">Transmembrane helix</keyword>
<feature type="compositionally biased region" description="Low complexity" evidence="6">
    <location>
        <begin position="554"/>
        <end position="571"/>
    </location>
</feature>
<dbReference type="Gene3D" id="2.60.120.260">
    <property type="entry name" value="Galactose-binding domain-like"/>
    <property type="match status" value="1"/>
</dbReference>
<proteinExistence type="predicted"/>
<protein>
    <recommendedName>
        <fullName evidence="7">SUN domain-containing protein</fullName>
    </recommendedName>
</protein>
<feature type="compositionally biased region" description="Pro residues" evidence="6">
    <location>
        <begin position="483"/>
        <end position="494"/>
    </location>
</feature>
<dbReference type="PANTHER" id="PTHR12911:SF8">
    <property type="entry name" value="KLAROID PROTEIN-RELATED"/>
    <property type="match status" value="1"/>
</dbReference>
<feature type="domain" description="SUN" evidence="7">
    <location>
        <begin position="1064"/>
        <end position="1291"/>
    </location>
</feature>
<evidence type="ECO:0000313" key="8">
    <source>
        <dbReference type="EMBL" id="KAJ9150921.1"/>
    </source>
</evidence>
<keyword evidence="5" id="KW-0175">Coiled coil</keyword>
<feature type="region of interest" description="Disordered" evidence="6">
    <location>
        <begin position="121"/>
        <end position="687"/>
    </location>
</feature>
<evidence type="ECO:0000256" key="3">
    <source>
        <dbReference type="ARBA" id="ARBA00022989"/>
    </source>
</evidence>
<evidence type="ECO:0000259" key="7">
    <source>
        <dbReference type="PROSITE" id="PS51469"/>
    </source>
</evidence>
<comment type="subcellular location">
    <subcellularLocation>
        <location evidence="1">Membrane</location>
    </subcellularLocation>
</comment>
<feature type="compositionally biased region" description="Basic and acidic residues" evidence="6">
    <location>
        <begin position="312"/>
        <end position="323"/>
    </location>
</feature>
<feature type="compositionally biased region" description="Basic residues" evidence="6">
    <location>
        <begin position="624"/>
        <end position="634"/>
    </location>
</feature>
<feature type="compositionally biased region" description="Low complexity" evidence="6">
    <location>
        <begin position="44"/>
        <end position="58"/>
    </location>
</feature>
<keyword evidence="2" id="KW-0812">Transmembrane</keyword>
<feature type="compositionally biased region" description="Low complexity" evidence="6">
    <location>
        <begin position="189"/>
        <end position="205"/>
    </location>
</feature>
<dbReference type="EMBL" id="JANBVO010000007">
    <property type="protein sequence ID" value="KAJ9150921.1"/>
    <property type="molecule type" value="Genomic_DNA"/>
</dbReference>
<feature type="compositionally biased region" description="Polar residues" evidence="6">
    <location>
        <begin position="654"/>
        <end position="663"/>
    </location>
</feature>
<dbReference type="PROSITE" id="PS51469">
    <property type="entry name" value="SUN"/>
    <property type="match status" value="1"/>
</dbReference>
<dbReference type="GO" id="GO:0034993">
    <property type="term" value="C:meiotic nuclear membrane microtubule tethering complex"/>
    <property type="evidence" value="ECO:0007669"/>
    <property type="project" value="TreeGrafter"/>
</dbReference>
<feature type="compositionally biased region" description="Basic and acidic residues" evidence="6">
    <location>
        <begin position="605"/>
        <end position="617"/>
    </location>
</feature>
<comment type="caution">
    <text evidence="8">The sequence shown here is derived from an EMBL/GenBank/DDBJ whole genome shotgun (WGS) entry which is preliminary data.</text>
</comment>
<evidence type="ECO:0000256" key="2">
    <source>
        <dbReference type="ARBA" id="ARBA00022692"/>
    </source>
</evidence>
<dbReference type="InterPro" id="IPR045119">
    <property type="entry name" value="SUN1-5"/>
</dbReference>